<dbReference type="GO" id="GO:0006813">
    <property type="term" value="P:potassium ion transport"/>
    <property type="evidence" value="ECO:0007669"/>
    <property type="project" value="InterPro"/>
</dbReference>
<reference evidence="4" key="1">
    <citation type="submission" date="2018-05" db="EMBL/GenBank/DDBJ databases">
        <authorList>
            <person name="Lanie J.A."/>
            <person name="Ng W.-L."/>
            <person name="Kazmierczak K.M."/>
            <person name="Andrzejewski T.M."/>
            <person name="Davidsen T.M."/>
            <person name="Wayne K.J."/>
            <person name="Tettelin H."/>
            <person name="Glass J.I."/>
            <person name="Rusch D."/>
            <person name="Podicherti R."/>
            <person name="Tsui H.-C.T."/>
            <person name="Winkler M.E."/>
        </authorList>
    </citation>
    <scope>NUCLEOTIDE SEQUENCE</scope>
</reference>
<dbReference type="PROSITE" id="PS51201">
    <property type="entry name" value="RCK_N"/>
    <property type="match status" value="1"/>
</dbReference>
<dbReference type="InterPro" id="IPR050721">
    <property type="entry name" value="Trk_Ktr_HKT_K-transport"/>
</dbReference>
<keyword evidence="2" id="KW-1133">Transmembrane helix</keyword>
<keyword evidence="2" id="KW-0472">Membrane</keyword>
<evidence type="ECO:0000259" key="3">
    <source>
        <dbReference type="PROSITE" id="PS51201"/>
    </source>
</evidence>
<sequence>MDTNKKIETNSSSFDEIDKKIHANQVLYDQLHQSLVDEVISTAEENDEEQKRISNKKNSEKNYLSKIKEFYQSNELFKYAMWGFGAVLLATTLLTVIEYDLFNGDVKDDIGESFMFGSNEPNWLDTYFHTFWWAVVTFTTVGYGDVSPITHLGKFLTIIIMILNLGIVTMLTGAVSSVLVAARLKGDDKLDETKYHGHLIIAGWNPAVQSALRLIESNEDSASVVILINETEAEVVKRAVSGFDRLDITHLSENFTQEGVLKKAFIEECGTFMIVPDESGLLPNEKPDEDKTVLTALTAKSISESIQVVAYILDEEYISHLHRANVNEIVFPDEHIPHMLAKHVTDPGVPQLFDELITQEKHDKGIQVVSIPKGLVGLTHNKVSAYYKFKNKWLLVGYAIKKAGFSLEEQMGESGSPIIRDMIKEQLDSAGIKLSSDEHVIVEINPDD</sequence>
<dbReference type="AlphaFoldDB" id="A0A381PB35"/>
<feature type="transmembrane region" description="Helical" evidence="2">
    <location>
        <begin position="126"/>
        <end position="143"/>
    </location>
</feature>
<dbReference type="PANTHER" id="PTHR43833">
    <property type="entry name" value="POTASSIUM CHANNEL PROTEIN 2-RELATED-RELATED"/>
    <property type="match status" value="1"/>
</dbReference>
<dbReference type="EMBL" id="UINC01000926">
    <property type="protein sequence ID" value="SUZ63834.1"/>
    <property type="molecule type" value="Genomic_DNA"/>
</dbReference>
<dbReference type="InterPro" id="IPR036291">
    <property type="entry name" value="NAD(P)-bd_dom_sf"/>
</dbReference>
<feature type="non-terminal residue" evidence="4">
    <location>
        <position position="448"/>
    </location>
</feature>
<dbReference type="Pfam" id="PF07885">
    <property type="entry name" value="Ion_trans_2"/>
    <property type="match status" value="1"/>
</dbReference>
<gene>
    <name evidence="4" type="ORF">METZ01_LOCUS16688</name>
</gene>
<dbReference type="InterPro" id="IPR013099">
    <property type="entry name" value="K_chnl_dom"/>
</dbReference>
<comment type="subcellular location">
    <subcellularLocation>
        <location evidence="1">Cell membrane</location>
        <topology evidence="1">Multi-pass membrane protein</topology>
    </subcellularLocation>
</comment>
<dbReference type="InterPro" id="IPR003148">
    <property type="entry name" value="RCK_N"/>
</dbReference>
<keyword evidence="2" id="KW-0812">Transmembrane</keyword>
<feature type="transmembrane region" description="Helical" evidence="2">
    <location>
        <begin position="155"/>
        <end position="182"/>
    </location>
</feature>
<dbReference type="GO" id="GO:0005886">
    <property type="term" value="C:plasma membrane"/>
    <property type="evidence" value="ECO:0007669"/>
    <property type="project" value="UniProtKB-SubCell"/>
</dbReference>
<dbReference type="Gene3D" id="3.40.50.720">
    <property type="entry name" value="NAD(P)-binding Rossmann-like Domain"/>
    <property type="match status" value="1"/>
</dbReference>
<accession>A0A381PB35</accession>
<evidence type="ECO:0000256" key="2">
    <source>
        <dbReference type="SAM" id="Phobius"/>
    </source>
</evidence>
<evidence type="ECO:0000313" key="4">
    <source>
        <dbReference type="EMBL" id="SUZ63834.1"/>
    </source>
</evidence>
<evidence type="ECO:0000256" key="1">
    <source>
        <dbReference type="ARBA" id="ARBA00004651"/>
    </source>
</evidence>
<dbReference type="SUPFAM" id="SSF51735">
    <property type="entry name" value="NAD(P)-binding Rossmann-fold domains"/>
    <property type="match status" value="1"/>
</dbReference>
<feature type="domain" description="RCK N-terminal" evidence="3">
    <location>
        <begin position="196"/>
        <end position="331"/>
    </location>
</feature>
<dbReference type="SUPFAM" id="SSF81324">
    <property type="entry name" value="Voltage-gated potassium channels"/>
    <property type="match status" value="1"/>
</dbReference>
<name>A0A381PB35_9ZZZZ</name>
<dbReference type="Pfam" id="PF02254">
    <property type="entry name" value="TrkA_N"/>
    <property type="match status" value="1"/>
</dbReference>
<dbReference type="Gene3D" id="1.10.287.70">
    <property type="match status" value="1"/>
</dbReference>
<proteinExistence type="predicted"/>
<organism evidence="4">
    <name type="scientific">marine metagenome</name>
    <dbReference type="NCBI Taxonomy" id="408172"/>
    <lineage>
        <taxon>unclassified sequences</taxon>
        <taxon>metagenomes</taxon>
        <taxon>ecological metagenomes</taxon>
    </lineage>
</organism>
<protein>
    <recommendedName>
        <fullName evidence="3">RCK N-terminal domain-containing protein</fullName>
    </recommendedName>
</protein>
<dbReference type="PANTHER" id="PTHR43833:SF9">
    <property type="entry name" value="POTASSIUM CHANNEL PROTEIN YUGO-RELATED"/>
    <property type="match status" value="1"/>
</dbReference>
<feature type="transmembrane region" description="Helical" evidence="2">
    <location>
        <begin position="76"/>
        <end position="97"/>
    </location>
</feature>